<dbReference type="Pfam" id="PF17820">
    <property type="entry name" value="PDZ_6"/>
    <property type="match status" value="1"/>
</dbReference>
<dbReference type="SUPFAM" id="SSF50156">
    <property type="entry name" value="PDZ domain-like"/>
    <property type="match status" value="1"/>
</dbReference>
<evidence type="ECO:0000256" key="3">
    <source>
        <dbReference type="ARBA" id="ARBA00022801"/>
    </source>
</evidence>
<comment type="similarity">
    <text evidence="1">Belongs to the peptidase S1C family.</text>
</comment>
<evidence type="ECO:0000259" key="4">
    <source>
        <dbReference type="PROSITE" id="PS50106"/>
    </source>
</evidence>
<organism evidence="5 6">
    <name type="scientific">Tolypothrix tenuis PCC 7101</name>
    <dbReference type="NCBI Taxonomy" id="231146"/>
    <lineage>
        <taxon>Bacteria</taxon>
        <taxon>Bacillati</taxon>
        <taxon>Cyanobacteriota</taxon>
        <taxon>Cyanophyceae</taxon>
        <taxon>Nostocales</taxon>
        <taxon>Tolypothrichaceae</taxon>
        <taxon>Tolypothrix</taxon>
    </lineage>
</organism>
<protein>
    <submittedName>
        <fullName evidence="5">Peptidase S1 and S6 chymotrypsin/Hap</fullName>
    </submittedName>
</protein>
<dbReference type="SMART" id="SM00228">
    <property type="entry name" value="PDZ"/>
    <property type="match status" value="1"/>
</dbReference>
<gene>
    <name evidence="5" type="ORF">NIES37_60420</name>
</gene>
<dbReference type="InterPro" id="IPR001940">
    <property type="entry name" value="Peptidase_S1C"/>
</dbReference>
<keyword evidence="6" id="KW-1185">Reference proteome</keyword>
<dbReference type="InterPro" id="IPR001478">
    <property type="entry name" value="PDZ"/>
</dbReference>
<dbReference type="InterPro" id="IPR009003">
    <property type="entry name" value="Peptidase_S1_PA"/>
</dbReference>
<keyword evidence="2" id="KW-0645">Protease</keyword>
<dbReference type="RefSeq" id="WP_096581979.1">
    <property type="nucleotide sequence ID" value="NZ_CAWNJS010000001.1"/>
</dbReference>
<dbReference type="PANTHER" id="PTHR22939:SF129">
    <property type="entry name" value="SERINE PROTEASE HTRA2, MITOCHONDRIAL"/>
    <property type="match status" value="1"/>
</dbReference>
<dbReference type="PRINTS" id="PR00834">
    <property type="entry name" value="PROTEASES2C"/>
</dbReference>
<evidence type="ECO:0000313" key="6">
    <source>
        <dbReference type="Proteomes" id="UP000218785"/>
    </source>
</evidence>
<dbReference type="InterPro" id="IPR041489">
    <property type="entry name" value="PDZ_6"/>
</dbReference>
<evidence type="ECO:0000256" key="2">
    <source>
        <dbReference type="ARBA" id="ARBA00022670"/>
    </source>
</evidence>
<dbReference type="PROSITE" id="PS50106">
    <property type="entry name" value="PDZ"/>
    <property type="match status" value="1"/>
</dbReference>
<sequence length="280" mass="29266">MTNTSFPNIADELAALAAKLRHSTVKVRSGSQGVGSGVIWQADGLIITNAHVATSRRATVELADGRIFEAVRTKFDPQQDLAALKINATNLQTATIGDSDGLRVGELVIAVGNPFADSGAVTTGIIHGQHQRAVMADIRLYPGNSGGPLADCLGRVVGINTMVVNGLAVAVPSLAVNRFLLGASRPQLGVTLQPVLIGNRNLGLLVLSVLPDSAAATAGVQVGDVLIGLSGRSLTRYDDLSKYLQQSKDGEALPLQIWRGGQQFVVYVVLQSGKTAVESR</sequence>
<dbReference type="InterPro" id="IPR036034">
    <property type="entry name" value="PDZ_sf"/>
</dbReference>
<dbReference type="Proteomes" id="UP000218785">
    <property type="component" value="Chromosome"/>
</dbReference>
<dbReference type="KEGG" id="ttq:NIES37_60420"/>
<reference evidence="5 6" key="1">
    <citation type="submission" date="2017-06" db="EMBL/GenBank/DDBJ databases">
        <title>Genome sequencing of cyanobaciteial culture collection at National Institute for Environmental Studies (NIES).</title>
        <authorList>
            <person name="Hirose Y."/>
            <person name="Shimura Y."/>
            <person name="Fujisawa T."/>
            <person name="Nakamura Y."/>
            <person name="Kawachi M."/>
        </authorList>
    </citation>
    <scope>NUCLEOTIDE SEQUENCE [LARGE SCALE GENOMIC DNA]</scope>
    <source>
        <strain evidence="5 6">NIES-37</strain>
    </source>
</reference>
<dbReference type="SUPFAM" id="SSF50494">
    <property type="entry name" value="Trypsin-like serine proteases"/>
    <property type="match status" value="1"/>
</dbReference>
<dbReference type="PANTHER" id="PTHR22939">
    <property type="entry name" value="SERINE PROTEASE FAMILY S1C HTRA-RELATED"/>
    <property type="match status" value="1"/>
</dbReference>
<dbReference type="GO" id="GO:0006508">
    <property type="term" value="P:proteolysis"/>
    <property type="evidence" value="ECO:0007669"/>
    <property type="project" value="UniProtKB-KW"/>
</dbReference>
<dbReference type="Gene3D" id="2.40.10.120">
    <property type="match status" value="1"/>
</dbReference>
<dbReference type="GO" id="GO:0004252">
    <property type="term" value="F:serine-type endopeptidase activity"/>
    <property type="evidence" value="ECO:0007669"/>
    <property type="project" value="InterPro"/>
</dbReference>
<dbReference type="EMBL" id="AP018248">
    <property type="protein sequence ID" value="BAZ02034.1"/>
    <property type="molecule type" value="Genomic_DNA"/>
</dbReference>
<keyword evidence="3" id="KW-0378">Hydrolase</keyword>
<name>A0A1Z4N8I5_9CYAN</name>
<proteinExistence type="inferred from homology"/>
<dbReference type="AlphaFoldDB" id="A0A1Z4N8I5"/>
<accession>A0A1Z4N8I5</accession>
<evidence type="ECO:0000256" key="1">
    <source>
        <dbReference type="ARBA" id="ARBA00010541"/>
    </source>
</evidence>
<feature type="domain" description="PDZ" evidence="4">
    <location>
        <begin position="173"/>
        <end position="234"/>
    </location>
</feature>
<dbReference type="Pfam" id="PF13365">
    <property type="entry name" value="Trypsin_2"/>
    <property type="match status" value="1"/>
</dbReference>
<evidence type="ECO:0000313" key="5">
    <source>
        <dbReference type="EMBL" id="BAZ02034.1"/>
    </source>
</evidence>
<dbReference type="Gene3D" id="2.30.42.10">
    <property type="match status" value="1"/>
</dbReference>